<keyword evidence="11" id="KW-1185">Reference proteome</keyword>
<comment type="caution">
    <text evidence="10">The sequence shown here is derived from an EMBL/GenBank/DDBJ whole genome shotgun (WGS) entry which is preliminary data.</text>
</comment>
<evidence type="ECO:0000256" key="5">
    <source>
        <dbReference type="ARBA" id="ARBA00023002"/>
    </source>
</evidence>
<dbReference type="Pfam" id="PF13640">
    <property type="entry name" value="2OG-FeII_Oxy_3"/>
    <property type="match status" value="1"/>
</dbReference>
<dbReference type="PANTHER" id="PTHR10869:SF238">
    <property type="entry name" value="PROLYL 4-HYDROXYLASE 6-RELATED"/>
    <property type="match status" value="1"/>
</dbReference>
<dbReference type="InterPro" id="IPR006620">
    <property type="entry name" value="Pro_4_hyd_alph"/>
</dbReference>
<dbReference type="PANTHER" id="PTHR10869">
    <property type="entry name" value="PROLYL 4-HYDROXYLASE ALPHA SUBUNIT"/>
    <property type="match status" value="1"/>
</dbReference>
<feature type="signal peptide" evidence="8">
    <location>
        <begin position="1"/>
        <end position="22"/>
    </location>
</feature>
<comment type="catalytic activity">
    <reaction evidence="7">
        <text>L-prolyl-[collagen] + 2-oxoglutarate + O2 = trans-4-hydroxy-L-prolyl-[collagen] + succinate + CO2</text>
        <dbReference type="Rhea" id="RHEA:18945"/>
        <dbReference type="Rhea" id="RHEA-COMP:11676"/>
        <dbReference type="Rhea" id="RHEA-COMP:11680"/>
        <dbReference type="ChEBI" id="CHEBI:15379"/>
        <dbReference type="ChEBI" id="CHEBI:16526"/>
        <dbReference type="ChEBI" id="CHEBI:16810"/>
        <dbReference type="ChEBI" id="CHEBI:30031"/>
        <dbReference type="ChEBI" id="CHEBI:50342"/>
        <dbReference type="ChEBI" id="CHEBI:61965"/>
        <dbReference type="EC" id="1.14.11.2"/>
    </reaction>
</comment>
<keyword evidence="4" id="KW-0223">Dioxygenase</keyword>
<evidence type="ECO:0000256" key="4">
    <source>
        <dbReference type="ARBA" id="ARBA00022964"/>
    </source>
</evidence>
<protein>
    <recommendedName>
        <fullName evidence="9">Fe2OG dioxygenase domain-containing protein</fullName>
    </recommendedName>
</protein>
<dbReference type="InterPro" id="IPR005123">
    <property type="entry name" value="Oxoglu/Fe-dep_dioxygenase_dom"/>
</dbReference>
<comment type="subcellular location">
    <subcellularLocation>
        <location evidence="2">Endoplasmic reticulum membrane</location>
        <topology evidence="2">Single-pass type II membrane protein</topology>
    </subcellularLocation>
</comment>
<organism evidence="10 11">
    <name type="scientific">Coccomyxa subellipsoidea (strain C-169)</name>
    <name type="common">Green microalga</name>
    <dbReference type="NCBI Taxonomy" id="574566"/>
    <lineage>
        <taxon>Eukaryota</taxon>
        <taxon>Viridiplantae</taxon>
        <taxon>Chlorophyta</taxon>
        <taxon>core chlorophytes</taxon>
        <taxon>Trebouxiophyceae</taxon>
        <taxon>Trebouxiophyceae incertae sedis</taxon>
        <taxon>Coccomyxaceae</taxon>
        <taxon>Coccomyxa</taxon>
        <taxon>Coccomyxa subellipsoidea</taxon>
    </lineage>
</organism>
<dbReference type="GO" id="GO:0031418">
    <property type="term" value="F:L-ascorbic acid binding"/>
    <property type="evidence" value="ECO:0007669"/>
    <property type="project" value="InterPro"/>
</dbReference>
<dbReference type="GO" id="GO:0005506">
    <property type="term" value="F:iron ion binding"/>
    <property type="evidence" value="ECO:0007669"/>
    <property type="project" value="InterPro"/>
</dbReference>
<sequence length="285" mass="31577">MGQGCWVCMTALALLMAVGVLGIRQGAFEREDKVIGWSESYQHKTPAKSSLMVERISWNPRAFLYRGLLSQDECDYIINAARPNMVKATVLDAKTKKQVPNKLRNNKEAYIDGSADDVIDQIERRIARYTFLPAAHGEPFHIMQYLPGQGYAPHTDWLDDWWHPRLGNERIATMIIYLSDVVEGGETVFPNSTMQPHVGDAAYSKCAQQGIAVKPVKGDALLLYNLLENGRNDGESLHQGCPVIRGVKWTATKRILVNQLPSPDTAVAIQQAIVSASTAREALSG</sequence>
<evidence type="ECO:0000256" key="6">
    <source>
        <dbReference type="ARBA" id="ARBA00023004"/>
    </source>
</evidence>
<evidence type="ECO:0000313" key="10">
    <source>
        <dbReference type="EMBL" id="EIE23636.1"/>
    </source>
</evidence>
<comment type="cofactor">
    <cofactor evidence="1">
        <name>L-ascorbate</name>
        <dbReference type="ChEBI" id="CHEBI:38290"/>
    </cofactor>
</comment>
<dbReference type="SMART" id="SM00702">
    <property type="entry name" value="P4Hc"/>
    <property type="match status" value="1"/>
</dbReference>
<keyword evidence="8" id="KW-0732">Signal</keyword>
<dbReference type="GO" id="GO:0005789">
    <property type="term" value="C:endoplasmic reticulum membrane"/>
    <property type="evidence" value="ECO:0007669"/>
    <property type="project" value="UniProtKB-SubCell"/>
</dbReference>
<feature type="chain" id="PRO_5003636786" description="Fe2OG dioxygenase domain-containing protein" evidence="8">
    <location>
        <begin position="23"/>
        <end position="285"/>
    </location>
</feature>
<dbReference type="Gene3D" id="2.60.120.620">
    <property type="entry name" value="q2cbj1_9rhob like domain"/>
    <property type="match status" value="1"/>
</dbReference>
<keyword evidence="5" id="KW-0560">Oxidoreductase</keyword>
<evidence type="ECO:0000313" key="11">
    <source>
        <dbReference type="Proteomes" id="UP000007264"/>
    </source>
</evidence>
<dbReference type="GeneID" id="17041628"/>
<evidence type="ECO:0000259" key="9">
    <source>
        <dbReference type="PROSITE" id="PS51471"/>
    </source>
</evidence>
<dbReference type="PROSITE" id="PS51471">
    <property type="entry name" value="FE2OG_OXY"/>
    <property type="match status" value="1"/>
</dbReference>
<dbReference type="EMBL" id="AGSI01000007">
    <property type="protein sequence ID" value="EIE23636.1"/>
    <property type="molecule type" value="Genomic_DNA"/>
</dbReference>
<dbReference type="AlphaFoldDB" id="I0YZ17"/>
<dbReference type="GO" id="GO:0004656">
    <property type="term" value="F:procollagen-proline 4-dioxygenase activity"/>
    <property type="evidence" value="ECO:0007669"/>
    <property type="project" value="UniProtKB-EC"/>
</dbReference>
<dbReference type="Proteomes" id="UP000007264">
    <property type="component" value="Unassembled WGS sequence"/>
</dbReference>
<dbReference type="eggNOG" id="KOG1591">
    <property type="taxonomic scope" value="Eukaryota"/>
</dbReference>
<name>I0YZ17_COCSC</name>
<evidence type="ECO:0000256" key="8">
    <source>
        <dbReference type="SAM" id="SignalP"/>
    </source>
</evidence>
<dbReference type="STRING" id="574566.I0YZ17"/>
<proteinExistence type="predicted"/>
<reference evidence="10 11" key="1">
    <citation type="journal article" date="2012" name="Genome Biol.">
        <title>The genome of the polar eukaryotic microalga coccomyxa subellipsoidea reveals traits of cold adaptation.</title>
        <authorList>
            <person name="Blanc G."/>
            <person name="Agarkova I."/>
            <person name="Grimwood J."/>
            <person name="Kuo A."/>
            <person name="Brueggeman A."/>
            <person name="Dunigan D."/>
            <person name="Gurnon J."/>
            <person name="Ladunga I."/>
            <person name="Lindquist E."/>
            <person name="Lucas S."/>
            <person name="Pangilinan J."/>
            <person name="Proschold T."/>
            <person name="Salamov A."/>
            <person name="Schmutz J."/>
            <person name="Weeks D."/>
            <person name="Yamada T."/>
            <person name="Claverie J.M."/>
            <person name="Grigoriev I."/>
            <person name="Van Etten J."/>
            <person name="Lomsadze A."/>
            <person name="Borodovsky M."/>
        </authorList>
    </citation>
    <scope>NUCLEOTIDE SEQUENCE [LARGE SCALE GENOMIC DNA]</scope>
    <source>
        <strain evidence="10 11">C-169</strain>
    </source>
</reference>
<accession>I0YZ17</accession>
<dbReference type="InterPro" id="IPR044862">
    <property type="entry name" value="Pro_4_hyd_alph_FE2OG_OXY"/>
</dbReference>
<dbReference type="KEGG" id="csl:COCSUDRAFT_53414"/>
<dbReference type="OrthoDB" id="420380at2759"/>
<dbReference type="RefSeq" id="XP_005648180.1">
    <property type="nucleotide sequence ID" value="XM_005648123.1"/>
</dbReference>
<keyword evidence="6" id="KW-0408">Iron</keyword>
<gene>
    <name evidence="10" type="ORF">COCSUDRAFT_53414</name>
</gene>
<dbReference type="InterPro" id="IPR045054">
    <property type="entry name" value="P4HA-like"/>
</dbReference>
<evidence type="ECO:0000256" key="3">
    <source>
        <dbReference type="ARBA" id="ARBA00022723"/>
    </source>
</evidence>
<evidence type="ECO:0000256" key="7">
    <source>
        <dbReference type="ARBA" id="ARBA00049169"/>
    </source>
</evidence>
<evidence type="ECO:0000256" key="2">
    <source>
        <dbReference type="ARBA" id="ARBA00004648"/>
    </source>
</evidence>
<keyword evidence="3" id="KW-0479">Metal-binding</keyword>
<feature type="domain" description="Fe2OG dioxygenase" evidence="9">
    <location>
        <begin position="136"/>
        <end position="257"/>
    </location>
</feature>
<evidence type="ECO:0000256" key="1">
    <source>
        <dbReference type="ARBA" id="ARBA00001961"/>
    </source>
</evidence>